<dbReference type="InterPro" id="IPR015963">
    <property type="entry name" value="Uridylate_kinase_bac"/>
</dbReference>
<keyword evidence="5 11" id="KW-0808">Transferase</keyword>
<sequence>MSFPESSPRSFKRAILKLSGEALREPGSTDNISPEIVERIASEVRDALAPGDLELGIVVGGGNFWRGASASARGMDRATADYVGMLATVMNSLALQGSLEHHGVTCVVQSAIEMKNVAETFIRRKAERHLGERRVVIFAAGTGSPFFSTDTTAALRASEMGADVVFKATMVDGVYDSDPKKNPDAKRYSRIGFQDCISRQLKVMDATAFSLCMDNNIPIVIFDLGPAGNITKALRGEQIGTVVTGTETVLG</sequence>
<comment type="similarity">
    <text evidence="3 11">Belongs to the UMP kinase family.</text>
</comment>
<keyword evidence="6 11" id="KW-0547">Nucleotide-binding</keyword>
<name>A0ABT3G9E2_9BACT</name>
<reference evidence="13" key="1">
    <citation type="submission" date="2022-10" db="EMBL/GenBank/DDBJ databases">
        <title>Luteolibacter sp. GHJ8, whole genome shotgun sequencing project.</title>
        <authorList>
            <person name="Zhao G."/>
            <person name="Shen L."/>
        </authorList>
    </citation>
    <scope>NUCLEOTIDE SEQUENCE</scope>
    <source>
        <strain evidence="13">GHJ8</strain>
    </source>
</reference>
<dbReference type="PIRSF" id="PIRSF005650">
    <property type="entry name" value="Uridylate_kin"/>
    <property type="match status" value="1"/>
</dbReference>
<comment type="activity regulation">
    <text evidence="11">Inhibited by UTP.</text>
</comment>
<dbReference type="InterPro" id="IPR036393">
    <property type="entry name" value="AceGlu_kinase-like_sf"/>
</dbReference>
<dbReference type="Gene3D" id="3.40.1160.10">
    <property type="entry name" value="Acetylglutamate kinase-like"/>
    <property type="match status" value="1"/>
</dbReference>
<feature type="binding site" evidence="11">
    <location>
        <begin position="142"/>
        <end position="149"/>
    </location>
    <ligand>
        <name>UMP</name>
        <dbReference type="ChEBI" id="CHEBI:57865"/>
    </ligand>
</feature>
<dbReference type="InterPro" id="IPR011817">
    <property type="entry name" value="Uridylate_kinase"/>
</dbReference>
<organism evidence="13 14">
    <name type="scientific">Luteolibacter rhizosphaerae</name>
    <dbReference type="NCBI Taxonomy" id="2989719"/>
    <lineage>
        <taxon>Bacteria</taxon>
        <taxon>Pseudomonadati</taxon>
        <taxon>Verrucomicrobiota</taxon>
        <taxon>Verrucomicrobiia</taxon>
        <taxon>Verrucomicrobiales</taxon>
        <taxon>Verrucomicrobiaceae</taxon>
        <taxon>Luteolibacter</taxon>
    </lineage>
</organism>
<keyword evidence="4 11" id="KW-0963">Cytoplasm</keyword>
<comment type="subcellular location">
    <subcellularLocation>
        <location evidence="1 11">Cytoplasm</location>
    </subcellularLocation>
</comment>
<feature type="binding site" evidence="11">
    <location>
        <position position="175"/>
    </location>
    <ligand>
        <name>ATP</name>
        <dbReference type="ChEBI" id="CHEBI:30616"/>
    </ligand>
</feature>
<evidence type="ECO:0000256" key="11">
    <source>
        <dbReference type="HAMAP-Rule" id="MF_01220"/>
    </source>
</evidence>
<dbReference type="Pfam" id="PF00696">
    <property type="entry name" value="AA_kinase"/>
    <property type="match status" value="1"/>
</dbReference>
<dbReference type="NCBIfam" id="TIGR02075">
    <property type="entry name" value="pyrH_bact"/>
    <property type="match status" value="1"/>
</dbReference>
<feature type="binding site" evidence="11">
    <location>
        <position position="61"/>
    </location>
    <ligand>
        <name>UMP</name>
        <dbReference type="ChEBI" id="CHEBI:57865"/>
    </ligand>
</feature>
<gene>
    <name evidence="11 13" type="primary">pyrH</name>
    <name evidence="13" type="ORF">OJ996_22920</name>
</gene>
<dbReference type="InterPro" id="IPR001048">
    <property type="entry name" value="Asp/Glu/Uridylate_kinase"/>
</dbReference>
<evidence type="ECO:0000256" key="3">
    <source>
        <dbReference type="ARBA" id="ARBA00007614"/>
    </source>
</evidence>
<dbReference type="PANTHER" id="PTHR42833:SF4">
    <property type="entry name" value="URIDYLATE KINASE PUMPKIN, CHLOROPLASTIC"/>
    <property type="match status" value="1"/>
</dbReference>
<evidence type="ECO:0000313" key="13">
    <source>
        <dbReference type="EMBL" id="MCW1916459.1"/>
    </source>
</evidence>
<protein>
    <recommendedName>
        <fullName evidence="11">Uridylate kinase</fullName>
        <shortName evidence="11">UK</shortName>
        <ecNumber evidence="11">2.7.4.22</ecNumber>
    </recommendedName>
    <alternativeName>
        <fullName evidence="11">Uridine monophosphate kinase</fullName>
        <shortName evidence="11">UMP kinase</shortName>
        <shortName evidence="11">UMPK</shortName>
    </alternativeName>
</protein>
<dbReference type="PANTHER" id="PTHR42833">
    <property type="entry name" value="URIDYLATE KINASE"/>
    <property type="match status" value="1"/>
</dbReference>
<feature type="binding site" evidence="11">
    <location>
        <position position="81"/>
    </location>
    <ligand>
        <name>UMP</name>
        <dbReference type="ChEBI" id="CHEBI:57865"/>
    </ligand>
</feature>
<keyword evidence="9 11" id="KW-0665">Pyrimidine biosynthesis</keyword>
<feature type="domain" description="Aspartate/glutamate/uridylate kinase" evidence="12">
    <location>
        <begin position="12"/>
        <end position="223"/>
    </location>
</feature>
<comment type="caution">
    <text evidence="13">The sequence shown here is derived from an EMBL/GenBank/DDBJ whole genome shotgun (WGS) entry which is preliminary data.</text>
</comment>
<comment type="catalytic activity">
    <reaction evidence="10 11">
        <text>UMP + ATP = UDP + ADP</text>
        <dbReference type="Rhea" id="RHEA:24400"/>
        <dbReference type="ChEBI" id="CHEBI:30616"/>
        <dbReference type="ChEBI" id="CHEBI:57865"/>
        <dbReference type="ChEBI" id="CHEBI:58223"/>
        <dbReference type="ChEBI" id="CHEBI:456216"/>
        <dbReference type="EC" id="2.7.4.22"/>
    </reaction>
</comment>
<keyword evidence="14" id="KW-1185">Reference proteome</keyword>
<comment type="function">
    <text evidence="11">Catalyzes the reversible phosphorylation of UMP to UDP.</text>
</comment>
<evidence type="ECO:0000256" key="2">
    <source>
        <dbReference type="ARBA" id="ARBA00004791"/>
    </source>
</evidence>
<evidence type="ECO:0000313" key="14">
    <source>
        <dbReference type="Proteomes" id="UP001165653"/>
    </source>
</evidence>
<dbReference type="EC" id="2.7.4.22" evidence="11"/>
<comment type="pathway">
    <text evidence="2 11">Pyrimidine metabolism; CTP biosynthesis via de novo pathway; UDP from UMP (UMPK route): step 1/1.</text>
</comment>
<evidence type="ECO:0000256" key="1">
    <source>
        <dbReference type="ARBA" id="ARBA00004496"/>
    </source>
</evidence>
<evidence type="ECO:0000256" key="9">
    <source>
        <dbReference type="ARBA" id="ARBA00022975"/>
    </source>
</evidence>
<evidence type="ECO:0000256" key="4">
    <source>
        <dbReference type="ARBA" id="ARBA00022490"/>
    </source>
</evidence>
<keyword evidence="7 11" id="KW-0418">Kinase</keyword>
<dbReference type="RefSeq" id="WP_264516035.1">
    <property type="nucleotide sequence ID" value="NZ_JAPDDR010000015.1"/>
</dbReference>
<evidence type="ECO:0000256" key="7">
    <source>
        <dbReference type="ARBA" id="ARBA00022777"/>
    </source>
</evidence>
<evidence type="ECO:0000256" key="5">
    <source>
        <dbReference type="ARBA" id="ARBA00022679"/>
    </source>
</evidence>
<feature type="binding site" evidence="11">
    <location>
        <position position="62"/>
    </location>
    <ligand>
        <name>ATP</name>
        <dbReference type="ChEBI" id="CHEBI:30616"/>
    </ligand>
</feature>
<feature type="binding site" evidence="11">
    <location>
        <position position="169"/>
    </location>
    <ligand>
        <name>ATP</name>
        <dbReference type="ChEBI" id="CHEBI:30616"/>
    </ligand>
</feature>
<feature type="binding site" evidence="11">
    <location>
        <begin position="17"/>
        <end position="20"/>
    </location>
    <ligand>
        <name>ATP</name>
        <dbReference type="ChEBI" id="CHEBI:30616"/>
    </ligand>
</feature>
<dbReference type="Proteomes" id="UP001165653">
    <property type="component" value="Unassembled WGS sequence"/>
</dbReference>
<feature type="binding site" evidence="11">
    <location>
        <position position="66"/>
    </location>
    <ligand>
        <name>ATP</name>
        <dbReference type="ChEBI" id="CHEBI:30616"/>
    </ligand>
</feature>
<proteinExistence type="inferred from homology"/>
<dbReference type="CDD" id="cd04254">
    <property type="entry name" value="AAK_UMPK-PyrH-Ec"/>
    <property type="match status" value="1"/>
</dbReference>
<comment type="caution">
    <text evidence="11">Lacks conserved residue(s) required for the propagation of feature annotation.</text>
</comment>
<comment type="subunit">
    <text evidence="11">Homohexamer.</text>
</comment>
<dbReference type="SUPFAM" id="SSF53633">
    <property type="entry name" value="Carbamate kinase-like"/>
    <property type="match status" value="1"/>
</dbReference>
<feature type="binding site" evidence="11">
    <location>
        <position position="178"/>
    </location>
    <ligand>
        <name>ATP</name>
        <dbReference type="ChEBI" id="CHEBI:30616"/>
    </ligand>
</feature>
<dbReference type="HAMAP" id="MF_01220_B">
    <property type="entry name" value="PyrH_B"/>
    <property type="match status" value="1"/>
</dbReference>
<evidence type="ECO:0000256" key="10">
    <source>
        <dbReference type="ARBA" id="ARBA00047767"/>
    </source>
</evidence>
<accession>A0ABT3G9E2</accession>
<dbReference type="EMBL" id="JAPDDR010000015">
    <property type="protein sequence ID" value="MCW1916459.1"/>
    <property type="molecule type" value="Genomic_DNA"/>
</dbReference>
<evidence type="ECO:0000256" key="8">
    <source>
        <dbReference type="ARBA" id="ARBA00022840"/>
    </source>
</evidence>
<evidence type="ECO:0000259" key="12">
    <source>
        <dbReference type="Pfam" id="PF00696"/>
    </source>
</evidence>
<evidence type="ECO:0000256" key="6">
    <source>
        <dbReference type="ARBA" id="ARBA00022741"/>
    </source>
</evidence>
<dbReference type="GO" id="GO:0033862">
    <property type="term" value="F:UMP kinase activity"/>
    <property type="evidence" value="ECO:0007669"/>
    <property type="project" value="UniProtKB-EC"/>
</dbReference>
<keyword evidence="8 11" id="KW-0067">ATP-binding</keyword>